<dbReference type="AlphaFoldDB" id="A0AAP0MJ47"/>
<dbReference type="EMBL" id="JBCGBO010000004">
    <property type="protein sequence ID" value="KAK9210124.1"/>
    <property type="molecule type" value="Genomic_DNA"/>
</dbReference>
<protein>
    <submittedName>
        <fullName evidence="1">Uncharacterized protein</fullName>
    </submittedName>
</protein>
<proteinExistence type="predicted"/>
<sequence length="106" mass="12416">MKIDEIAWLKTAGTRSTVHVRLVAWHRQLQLVRFSPSSILILKPQLSKHQSWVARFLVEVLFDERRKIVKVGSHQLAIEENGECRSVDRNYLLCINFFERSNKISV</sequence>
<evidence type="ECO:0000313" key="2">
    <source>
        <dbReference type="Proteomes" id="UP001428341"/>
    </source>
</evidence>
<reference evidence="1 2" key="1">
    <citation type="submission" date="2024-05" db="EMBL/GenBank/DDBJ databases">
        <title>Haplotype-resolved chromosome-level genome assembly of Huyou (Citrus changshanensis).</title>
        <authorList>
            <person name="Miao C."/>
            <person name="Chen W."/>
            <person name="Wu Y."/>
            <person name="Wang L."/>
            <person name="Zhao S."/>
            <person name="Grierson D."/>
            <person name="Xu C."/>
            <person name="Chen K."/>
        </authorList>
    </citation>
    <scope>NUCLEOTIDE SEQUENCE [LARGE SCALE GENOMIC DNA]</scope>
    <source>
        <strain evidence="1">01-14</strain>
        <tissue evidence="1">Leaf</tissue>
    </source>
</reference>
<accession>A0AAP0MJ47</accession>
<organism evidence="1 2">
    <name type="scientific">Citrus x changshan-huyou</name>
    <dbReference type="NCBI Taxonomy" id="2935761"/>
    <lineage>
        <taxon>Eukaryota</taxon>
        <taxon>Viridiplantae</taxon>
        <taxon>Streptophyta</taxon>
        <taxon>Embryophyta</taxon>
        <taxon>Tracheophyta</taxon>
        <taxon>Spermatophyta</taxon>
        <taxon>Magnoliopsida</taxon>
        <taxon>eudicotyledons</taxon>
        <taxon>Gunneridae</taxon>
        <taxon>Pentapetalae</taxon>
        <taxon>rosids</taxon>
        <taxon>malvids</taxon>
        <taxon>Sapindales</taxon>
        <taxon>Rutaceae</taxon>
        <taxon>Aurantioideae</taxon>
        <taxon>Citrus</taxon>
    </lineage>
</organism>
<gene>
    <name evidence="1" type="ORF">WN944_002493</name>
</gene>
<keyword evidence="2" id="KW-1185">Reference proteome</keyword>
<name>A0AAP0MJ47_9ROSI</name>
<evidence type="ECO:0000313" key="1">
    <source>
        <dbReference type="EMBL" id="KAK9210124.1"/>
    </source>
</evidence>
<dbReference type="Proteomes" id="UP001428341">
    <property type="component" value="Unassembled WGS sequence"/>
</dbReference>
<comment type="caution">
    <text evidence="1">The sequence shown here is derived from an EMBL/GenBank/DDBJ whole genome shotgun (WGS) entry which is preliminary data.</text>
</comment>